<proteinExistence type="predicted"/>
<feature type="transmembrane region" description="Helical" evidence="1">
    <location>
        <begin position="52"/>
        <end position="73"/>
    </location>
</feature>
<dbReference type="EMBL" id="JAAIKC010000001">
    <property type="protein sequence ID" value="NEW04755.1"/>
    <property type="molecule type" value="Genomic_DNA"/>
</dbReference>
<reference evidence="2" key="1">
    <citation type="submission" date="2020-02" db="EMBL/GenBank/DDBJ databases">
        <authorList>
            <person name="Shen X.-R."/>
            <person name="Zhang Y.-X."/>
        </authorList>
    </citation>
    <scope>NUCLEOTIDE SEQUENCE</scope>
    <source>
        <strain evidence="2">SYP-B3998</strain>
    </source>
</reference>
<comment type="caution">
    <text evidence="2">The sequence shown here is derived from an EMBL/GenBank/DDBJ whole genome shotgun (WGS) entry which is preliminary data.</text>
</comment>
<protein>
    <recommendedName>
        <fullName evidence="3">Phage abortive infection protein</fullName>
    </recommendedName>
</protein>
<feature type="transmembrane region" description="Helical" evidence="1">
    <location>
        <begin position="5"/>
        <end position="26"/>
    </location>
</feature>
<dbReference type="RefSeq" id="WP_163940497.1">
    <property type="nucleotide sequence ID" value="NZ_JAAIKC010000001.1"/>
</dbReference>
<sequence>MKYKWLIIFGGIGSVVIATSFAYGAWINKHMNFSSDGTWGGWESSGVFGDSFGALNTVFSGLAFVGVITTIFMQQKALRDQDSVSRMQFNQNRYEYLMGQVKAWVRHNPDVSKNLTEIDKFVEALSSTGSSTFITDADFLLVKAEFSSKVKEPLDLNHFAYMFKTVYHFIMKAYVPQNPFLQDIEEEKRVYVNILKSKVRKDHIILLAVYAIIEQDTVLLHIFKDNHASKVDLAIADFKMDDQILHSLPLIMRLLKEEGIT</sequence>
<evidence type="ECO:0000313" key="2">
    <source>
        <dbReference type="EMBL" id="NEW04755.1"/>
    </source>
</evidence>
<dbReference type="AlphaFoldDB" id="A0A6G3ZRL4"/>
<gene>
    <name evidence="2" type="ORF">GK047_01805</name>
</gene>
<evidence type="ECO:0000256" key="1">
    <source>
        <dbReference type="SAM" id="Phobius"/>
    </source>
</evidence>
<name>A0A6G3ZRL4_9BACL</name>
<accession>A0A6G3ZRL4</accession>
<keyword evidence="1" id="KW-0812">Transmembrane</keyword>
<organism evidence="2">
    <name type="scientific">Paenibacillus sp. SYP-B3998</name>
    <dbReference type="NCBI Taxonomy" id="2678564"/>
    <lineage>
        <taxon>Bacteria</taxon>
        <taxon>Bacillati</taxon>
        <taxon>Bacillota</taxon>
        <taxon>Bacilli</taxon>
        <taxon>Bacillales</taxon>
        <taxon>Paenibacillaceae</taxon>
        <taxon>Paenibacillus</taxon>
    </lineage>
</organism>
<keyword evidence="1" id="KW-0472">Membrane</keyword>
<evidence type="ECO:0008006" key="3">
    <source>
        <dbReference type="Google" id="ProtNLM"/>
    </source>
</evidence>
<keyword evidence="1" id="KW-1133">Transmembrane helix</keyword>